<keyword evidence="1" id="KW-0812">Transmembrane</keyword>
<evidence type="ECO:0000256" key="1">
    <source>
        <dbReference type="SAM" id="Phobius"/>
    </source>
</evidence>
<feature type="transmembrane region" description="Helical" evidence="1">
    <location>
        <begin position="6"/>
        <end position="39"/>
    </location>
</feature>
<proteinExistence type="predicted"/>
<organism evidence="2">
    <name type="scientific">Anguilla anguilla</name>
    <name type="common">European freshwater eel</name>
    <name type="synonym">Muraena anguilla</name>
    <dbReference type="NCBI Taxonomy" id="7936"/>
    <lineage>
        <taxon>Eukaryota</taxon>
        <taxon>Metazoa</taxon>
        <taxon>Chordata</taxon>
        <taxon>Craniata</taxon>
        <taxon>Vertebrata</taxon>
        <taxon>Euteleostomi</taxon>
        <taxon>Actinopterygii</taxon>
        <taxon>Neopterygii</taxon>
        <taxon>Teleostei</taxon>
        <taxon>Anguilliformes</taxon>
        <taxon>Anguillidae</taxon>
        <taxon>Anguilla</taxon>
    </lineage>
</organism>
<name>A0A0E9R9U6_ANGAN</name>
<keyword evidence="1" id="KW-0472">Membrane</keyword>
<dbReference type="AlphaFoldDB" id="A0A0E9R9U6"/>
<reference evidence="2" key="2">
    <citation type="journal article" date="2015" name="Fish Shellfish Immunol.">
        <title>Early steps in the European eel (Anguilla anguilla)-Vibrio vulnificus interaction in the gills: Role of the RtxA13 toxin.</title>
        <authorList>
            <person name="Callol A."/>
            <person name="Pajuelo D."/>
            <person name="Ebbesson L."/>
            <person name="Teles M."/>
            <person name="MacKenzie S."/>
            <person name="Amaro C."/>
        </authorList>
    </citation>
    <scope>NUCLEOTIDE SEQUENCE</scope>
</reference>
<reference evidence="2" key="1">
    <citation type="submission" date="2014-11" db="EMBL/GenBank/DDBJ databases">
        <authorList>
            <person name="Amaro Gonzalez C."/>
        </authorList>
    </citation>
    <scope>NUCLEOTIDE SEQUENCE</scope>
</reference>
<sequence length="42" mass="4688">MYLICLYRICCISLCFSTVSFLSGGTQTLCALHFLLALLNKL</sequence>
<evidence type="ECO:0000313" key="2">
    <source>
        <dbReference type="EMBL" id="JAH25123.1"/>
    </source>
</evidence>
<dbReference type="EMBL" id="GBXM01083454">
    <property type="protein sequence ID" value="JAH25123.1"/>
    <property type="molecule type" value="Transcribed_RNA"/>
</dbReference>
<keyword evidence="1" id="KW-1133">Transmembrane helix</keyword>
<protein>
    <submittedName>
        <fullName evidence="2">Uncharacterized protein</fullName>
    </submittedName>
</protein>
<accession>A0A0E9R9U6</accession>